<evidence type="ECO:0000313" key="4">
    <source>
        <dbReference type="EMBL" id="MCY0094039.1"/>
    </source>
</evidence>
<evidence type="ECO:0000313" key="5">
    <source>
        <dbReference type="Proteomes" id="UP001081283"/>
    </source>
</evidence>
<organism evidence="4 5">
    <name type="scientific">Hoeflea ulvae</name>
    <dbReference type="NCBI Taxonomy" id="2983764"/>
    <lineage>
        <taxon>Bacteria</taxon>
        <taxon>Pseudomonadati</taxon>
        <taxon>Pseudomonadota</taxon>
        <taxon>Alphaproteobacteria</taxon>
        <taxon>Hyphomicrobiales</taxon>
        <taxon>Rhizobiaceae</taxon>
        <taxon>Hoeflea</taxon>
    </lineage>
</organism>
<comment type="caution">
    <text evidence="4">The sequence shown here is derived from an EMBL/GenBank/DDBJ whole genome shotgun (WGS) entry which is preliminary data.</text>
</comment>
<accession>A0ABT3YDS8</accession>
<protein>
    <recommendedName>
        <fullName evidence="2">Curli production assembly/transport component CsgF</fullName>
    </recommendedName>
</protein>
<proteinExistence type="predicted"/>
<dbReference type="EMBL" id="JAOVZQ010000001">
    <property type="protein sequence ID" value="MCY0094039.1"/>
    <property type="molecule type" value="Genomic_DNA"/>
</dbReference>
<evidence type="ECO:0000256" key="2">
    <source>
        <dbReference type="ARBA" id="ARBA00014031"/>
    </source>
</evidence>
<evidence type="ECO:0000256" key="3">
    <source>
        <dbReference type="ARBA" id="ARBA00022729"/>
    </source>
</evidence>
<keyword evidence="5" id="KW-1185">Reference proteome</keyword>
<keyword evidence="3" id="KW-0732">Signal</keyword>
<reference evidence="4" key="1">
    <citation type="submission" date="2022-10" db="EMBL/GenBank/DDBJ databases">
        <title>Hoeflea sp. J2-29, isolated from marine algae.</title>
        <authorList>
            <person name="Kristyanto S."/>
            <person name="Kim J.M."/>
            <person name="Jeon C.O."/>
        </authorList>
    </citation>
    <scope>NUCLEOTIDE SEQUENCE</scope>
    <source>
        <strain evidence="4">J2-29</strain>
    </source>
</reference>
<dbReference type="InterPro" id="IPR018893">
    <property type="entry name" value="T8SS_CsgF"/>
</dbReference>
<gene>
    <name evidence="4" type="ORF">OEG82_08400</name>
</gene>
<sequence>MYLGFSGKDGRLPARAGLSAIVVALMVAASGTTAAGDLVYTPINPSFGGSPLNSSHLLSLANAQREATASDADDGLGSAGTVTDTETSDADLFVRQLQGRLLSALAAQVTEAIFGTDPQDGGLITFGDTTVAFERTLDSIALTITNTLDGTVTQIVVPQLLTSNN</sequence>
<comment type="function">
    <text evidence="1">May be involved in the biogenesis of curli organelles.</text>
</comment>
<dbReference type="RefSeq" id="WP_267611979.1">
    <property type="nucleotide sequence ID" value="NZ_JAOVZQ010000001.1"/>
</dbReference>
<dbReference type="Pfam" id="PF10614">
    <property type="entry name" value="CsgF"/>
    <property type="match status" value="1"/>
</dbReference>
<name>A0ABT3YDS8_9HYPH</name>
<evidence type="ECO:0000256" key="1">
    <source>
        <dbReference type="ARBA" id="ARBA00003989"/>
    </source>
</evidence>
<dbReference type="Proteomes" id="UP001081283">
    <property type="component" value="Unassembled WGS sequence"/>
</dbReference>